<dbReference type="PANTHER" id="PTHR43033:SF1">
    <property type="entry name" value="TRNA(ILE)-LYSIDINE SYNTHASE-RELATED"/>
    <property type="match status" value="1"/>
</dbReference>
<dbReference type="InterPro" id="IPR012094">
    <property type="entry name" value="tRNA_Ile_lys_synt"/>
</dbReference>
<feature type="compositionally biased region" description="Basic and acidic residues" evidence="7">
    <location>
        <begin position="156"/>
        <end position="186"/>
    </location>
</feature>
<dbReference type="GO" id="GO:0032267">
    <property type="term" value="F:tRNA(Ile)-lysidine synthase activity"/>
    <property type="evidence" value="ECO:0007669"/>
    <property type="project" value="UniProtKB-EC"/>
</dbReference>
<dbReference type="eggNOG" id="COG0037">
    <property type="taxonomic scope" value="Bacteria"/>
</dbReference>
<sequence>MSIKLAKNLFKKTDFAHCQKLILGVSGGGDSLALLFLVKEHLKTVPLAPEVIVVTIDHQLREESAYEAESVAKICHALQIKHIVVRWEGKKPRTQISEKARIARYDLLFKEAQKQGATLIMTGHTLNDQAETYQMRVQRSQKKTDGAQQEIPEILWEERGKERESANEEMQILKEKSQKRSAENDEERYERGLSCMPREALLYGKVRLIRPLLGVRRKTLRAYLSLQGSKWIDDPTNEDLKFERVRVRHVLHQKKLTEIAQKVHKAALQRRVQAQKVADLILALDITVEYGRCFIGQPPSFLQKHHAFPFVVGLFIVLMGGSSYLLSSQKLAVLDQKLSLHNPEKKRFTLAGAVIEYSRKGIAIWREARHIQEAMIAPGEIFIWDQRYQIINHDTSAIRVGPADLLHLKASLDQGKSDLESPHFPSLQSLVMISHEKGVDIPELTPHFYCHHNIIIKRIMAPFHWLLSQEDAAIVSVVGPFFNFNHE</sequence>
<dbReference type="PATRIC" id="fig|685782.3.peg.921"/>
<feature type="binding site" evidence="6">
    <location>
        <begin position="26"/>
        <end position="31"/>
    </location>
    <ligand>
        <name>ATP</name>
        <dbReference type="ChEBI" id="CHEBI:30616"/>
    </ligand>
</feature>
<feature type="domain" description="tRNA(Ile)-lysidine/2-thiocytidine synthase N-terminal" evidence="8">
    <location>
        <begin position="21"/>
        <end position="143"/>
    </location>
</feature>
<dbReference type="HOGENOM" id="CLU_018869_3_3_5"/>
<feature type="domain" description="tRNA(Ile)-lysidine/2-thiocytidine synthase N-terminal" evidence="8">
    <location>
        <begin position="188"/>
        <end position="249"/>
    </location>
</feature>
<dbReference type="GO" id="GO:0005737">
    <property type="term" value="C:cytoplasm"/>
    <property type="evidence" value="ECO:0007669"/>
    <property type="project" value="UniProtKB-SubCell"/>
</dbReference>
<evidence type="ECO:0000256" key="7">
    <source>
        <dbReference type="SAM" id="MobiDB-lite"/>
    </source>
</evidence>
<organism evidence="9 10">
    <name type="scientific">Bartonella rochalimae ATCC BAA-1498</name>
    <dbReference type="NCBI Taxonomy" id="685782"/>
    <lineage>
        <taxon>Bacteria</taxon>
        <taxon>Pseudomonadati</taxon>
        <taxon>Pseudomonadota</taxon>
        <taxon>Alphaproteobacteria</taxon>
        <taxon>Hyphomicrobiales</taxon>
        <taxon>Bartonellaceae</taxon>
        <taxon>Bartonella</taxon>
    </lineage>
</organism>
<evidence type="ECO:0000256" key="3">
    <source>
        <dbReference type="ARBA" id="ARBA00022741"/>
    </source>
</evidence>
<comment type="subcellular location">
    <subcellularLocation>
        <location evidence="6">Cytoplasm</location>
    </subcellularLocation>
</comment>
<dbReference type="OrthoDB" id="9807403at2"/>
<keyword evidence="3 6" id="KW-0547">Nucleotide-binding</keyword>
<name>A0A067W7F2_9HYPH</name>
<dbReference type="NCBIfam" id="TIGR02432">
    <property type="entry name" value="lysidine_TilS_N"/>
    <property type="match status" value="1"/>
</dbReference>
<comment type="similarity">
    <text evidence="6">Belongs to the tRNA(Ile)-lysidine synthase family.</text>
</comment>
<dbReference type="EC" id="6.3.4.19" evidence="6"/>
<protein>
    <recommendedName>
        <fullName evidence="6">tRNA(Ile)-lysidine synthase</fullName>
        <ecNumber evidence="6">6.3.4.19</ecNumber>
    </recommendedName>
    <alternativeName>
        <fullName evidence="6">tRNA(Ile)-2-lysyl-cytidine synthase</fullName>
    </alternativeName>
    <alternativeName>
        <fullName evidence="6">tRNA(Ile)-lysidine synthetase</fullName>
    </alternativeName>
</protein>
<keyword evidence="1 6" id="KW-0436">Ligase</keyword>
<comment type="caution">
    <text evidence="9">The sequence shown here is derived from an EMBL/GenBank/DDBJ whole genome shotgun (WGS) entry which is preliminary data.</text>
</comment>
<dbReference type="PANTHER" id="PTHR43033">
    <property type="entry name" value="TRNA(ILE)-LYSIDINE SYNTHASE-RELATED"/>
    <property type="match status" value="1"/>
</dbReference>
<dbReference type="InterPro" id="IPR011063">
    <property type="entry name" value="TilS/TtcA_N"/>
</dbReference>
<comment type="catalytic activity">
    <reaction evidence="5 6">
        <text>cytidine(34) in tRNA(Ile2) + L-lysine + ATP = lysidine(34) in tRNA(Ile2) + AMP + diphosphate + H(+)</text>
        <dbReference type="Rhea" id="RHEA:43744"/>
        <dbReference type="Rhea" id="RHEA-COMP:10625"/>
        <dbReference type="Rhea" id="RHEA-COMP:10670"/>
        <dbReference type="ChEBI" id="CHEBI:15378"/>
        <dbReference type="ChEBI" id="CHEBI:30616"/>
        <dbReference type="ChEBI" id="CHEBI:32551"/>
        <dbReference type="ChEBI" id="CHEBI:33019"/>
        <dbReference type="ChEBI" id="CHEBI:82748"/>
        <dbReference type="ChEBI" id="CHEBI:83665"/>
        <dbReference type="ChEBI" id="CHEBI:456215"/>
        <dbReference type="EC" id="6.3.4.19"/>
    </reaction>
</comment>
<keyword evidence="4 6" id="KW-0067">ATP-binding</keyword>
<dbReference type="InterPro" id="IPR012795">
    <property type="entry name" value="tRNA_Ile_lys_synt_N"/>
</dbReference>
<dbReference type="GO" id="GO:0006400">
    <property type="term" value="P:tRNA modification"/>
    <property type="evidence" value="ECO:0007669"/>
    <property type="project" value="UniProtKB-UniRule"/>
</dbReference>
<comment type="function">
    <text evidence="6">Ligates lysine onto the cytidine present at position 34 of the AUA codon-specific tRNA(Ile) that contains the anticodon CAU, in an ATP-dependent manner. Cytidine is converted to lysidine, thus changing the amino acid specificity of the tRNA from methionine to isoleucine.</text>
</comment>
<evidence type="ECO:0000256" key="4">
    <source>
        <dbReference type="ARBA" id="ARBA00022840"/>
    </source>
</evidence>
<dbReference type="Pfam" id="PF01171">
    <property type="entry name" value="ATP_bind_3"/>
    <property type="match status" value="2"/>
</dbReference>
<dbReference type="CDD" id="cd01992">
    <property type="entry name" value="TilS_N"/>
    <property type="match status" value="1"/>
</dbReference>
<keyword evidence="6" id="KW-0963">Cytoplasm</keyword>
<dbReference type="InterPro" id="IPR014729">
    <property type="entry name" value="Rossmann-like_a/b/a_fold"/>
</dbReference>
<evidence type="ECO:0000256" key="2">
    <source>
        <dbReference type="ARBA" id="ARBA00022694"/>
    </source>
</evidence>
<dbReference type="RefSeq" id="WP_035006569.1">
    <property type="nucleotide sequence ID" value="NZ_KL407337.1"/>
</dbReference>
<dbReference type="SUPFAM" id="SSF52402">
    <property type="entry name" value="Adenine nucleotide alpha hydrolases-like"/>
    <property type="match status" value="1"/>
</dbReference>
<evidence type="ECO:0000259" key="8">
    <source>
        <dbReference type="Pfam" id="PF01171"/>
    </source>
</evidence>
<dbReference type="GO" id="GO:0005524">
    <property type="term" value="F:ATP binding"/>
    <property type="evidence" value="ECO:0007669"/>
    <property type="project" value="UniProtKB-UniRule"/>
</dbReference>
<dbReference type="HAMAP" id="MF_01161">
    <property type="entry name" value="tRNA_Ile_lys_synt"/>
    <property type="match status" value="1"/>
</dbReference>
<feature type="region of interest" description="Disordered" evidence="7">
    <location>
        <begin position="140"/>
        <end position="186"/>
    </location>
</feature>
<dbReference type="EMBL" id="AHPK01000015">
    <property type="protein sequence ID" value="KEC54791.1"/>
    <property type="molecule type" value="Genomic_DNA"/>
</dbReference>
<keyword evidence="2 6" id="KW-0819">tRNA processing</keyword>
<dbReference type="AlphaFoldDB" id="A0A067W7F2"/>
<evidence type="ECO:0000256" key="1">
    <source>
        <dbReference type="ARBA" id="ARBA00022598"/>
    </source>
</evidence>
<keyword evidence="10" id="KW-1185">Reference proteome</keyword>
<dbReference type="Gene3D" id="3.40.50.620">
    <property type="entry name" value="HUPs"/>
    <property type="match status" value="1"/>
</dbReference>
<gene>
    <name evidence="6" type="primary">tilS</name>
    <name evidence="9" type="ORF">O99_00890</name>
</gene>
<evidence type="ECO:0000256" key="6">
    <source>
        <dbReference type="HAMAP-Rule" id="MF_01161"/>
    </source>
</evidence>
<proteinExistence type="inferred from homology"/>
<evidence type="ECO:0000256" key="5">
    <source>
        <dbReference type="ARBA" id="ARBA00048539"/>
    </source>
</evidence>
<evidence type="ECO:0000313" key="10">
    <source>
        <dbReference type="Proteomes" id="UP000027336"/>
    </source>
</evidence>
<comment type="domain">
    <text evidence="6">The N-terminal region contains the highly conserved SGGXDS motif, predicted to be a P-loop motif involved in ATP binding.</text>
</comment>
<accession>A0A067W7F2</accession>
<reference evidence="9 10" key="1">
    <citation type="submission" date="2012-04" db="EMBL/GenBank/DDBJ databases">
        <title>The Genome Sequence of Bartonella rochalimae BMGH.</title>
        <authorList>
            <consortium name="The Broad Institute Genome Sequencing Platform"/>
            <consortium name="The Broad Institute Genome Sequencing Center for Infectious Disease"/>
            <person name="Feldgarden M."/>
            <person name="Kirby J."/>
            <person name="Kosoy M."/>
            <person name="Birtles R."/>
            <person name="Probert W.S."/>
            <person name="Chiaraviglio L."/>
            <person name="Walker B."/>
            <person name="Young S.K."/>
            <person name="Zeng Q."/>
            <person name="Gargeya S."/>
            <person name="Fitzgerald M."/>
            <person name="Haas B."/>
            <person name="Abouelleil A."/>
            <person name="Alvarado L."/>
            <person name="Arachchi H.M."/>
            <person name="Berlin A.M."/>
            <person name="Chapman S.B."/>
            <person name="Goldberg J."/>
            <person name="Griggs A."/>
            <person name="Gujja S."/>
            <person name="Hansen M."/>
            <person name="Howarth C."/>
            <person name="Imamovic A."/>
            <person name="Larimer J."/>
            <person name="McCowen C."/>
            <person name="Montmayeur A."/>
            <person name="Murphy C."/>
            <person name="Neiman D."/>
            <person name="Pearson M."/>
            <person name="Priest M."/>
            <person name="Roberts A."/>
            <person name="Saif S."/>
            <person name="Shea T."/>
            <person name="Sisk P."/>
            <person name="Sykes S."/>
            <person name="Wortman J."/>
            <person name="Nusbaum C."/>
            <person name="Birren B."/>
        </authorList>
    </citation>
    <scope>NUCLEOTIDE SEQUENCE [LARGE SCALE GENOMIC DNA]</scope>
    <source>
        <strain evidence="9 10">ATCC BAA-1498</strain>
    </source>
</reference>
<evidence type="ECO:0000313" key="9">
    <source>
        <dbReference type="EMBL" id="KEC54791.1"/>
    </source>
</evidence>
<dbReference type="Proteomes" id="UP000027336">
    <property type="component" value="Unassembled WGS sequence"/>
</dbReference>